<dbReference type="Gene3D" id="3.40.50.2300">
    <property type="match status" value="1"/>
</dbReference>
<dbReference type="STRING" id="692370.A6F68_02360"/>
<dbReference type="GO" id="GO:0004725">
    <property type="term" value="F:protein tyrosine phosphatase activity"/>
    <property type="evidence" value="ECO:0007669"/>
    <property type="project" value="UniProtKB-EC"/>
</dbReference>
<proteinExistence type="inferred from homology"/>
<dbReference type="InterPro" id="IPR050438">
    <property type="entry name" value="LMW_PTPase"/>
</dbReference>
<evidence type="ECO:0000313" key="8">
    <source>
        <dbReference type="Proteomes" id="UP000092932"/>
    </source>
</evidence>
<evidence type="ECO:0000256" key="2">
    <source>
        <dbReference type="ARBA" id="ARBA00013064"/>
    </source>
</evidence>
<dbReference type="PRINTS" id="PR00719">
    <property type="entry name" value="LMWPTPASE"/>
</dbReference>
<gene>
    <name evidence="7" type="primary">yfkJ</name>
    <name evidence="7" type="ORF">A6F68_02360</name>
</gene>
<dbReference type="InterPro" id="IPR023485">
    <property type="entry name" value="Ptyr_pPase"/>
</dbReference>
<dbReference type="RefSeq" id="WP_067680252.1">
    <property type="nucleotide sequence ID" value="NZ_CP016591.1"/>
</dbReference>
<dbReference type="InterPro" id="IPR017867">
    <property type="entry name" value="Tyr_phospatase_low_mol_wt"/>
</dbReference>
<dbReference type="PANTHER" id="PTHR11717:SF7">
    <property type="entry name" value="LOW MOLECULAR WEIGHT PHOSPHOTYROSINE PROTEIN PHOSPHATASE"/>
    <property type="match status" value="1"/>
</dbReference>
<keyword evidence="8" id="KW-1185">Reference proteome</keyword>
<keyword evidence="4" id="KW-0904">Protein phosphatase</keyword>
<organism evidence="7 8">
    <name type="scientific">Tsuneonella dongtanensis</name>
    <dbReference type="NCBI Taxonomy" id="692370"/>
    <lineage>
        <taxon>Bacteria</taxon>
        <taxon>Pseudomonadati</taxon>
        <taxon>Pseudomonadota</taxon>
        <taxon>Alphaproteobacteria</taxon>
        <taxon>Sphingomonadales</taxon>
        <taxon>Erythrobacteraceae</taxon>
        <taxon>Tsuneonella</taxon>
    </lineage>
</organism>
<evidence type="ECO:0000256" key="5">
    <source>
        <dbReference type="PIRSR" id="PIRSR617867-1"/>
    </source>
</evidence>
<dbReference type="CDD" id="cd16343">
    <property type="entry name" value="LMWPTP"/>
    <property type="match status" value="1"/>
</dbReference>
<evidence type="ECO:0000256" key="3">
    <source>
        <dbReference type="ARBA" id="ARBA00022801"/>
    </source>
</evidence>
<dbReference type="SMART" id="SM00226">
    <property type="entry name" value="LMWPc"/>
    <property type="match status" value="1"/>
</dbReference>
<evidence type="ECO:0000313" key="7">
    <source>
        <dbReference type="EMBL" id="ANY20859.1"/>
    </source>
</evidence>
<keyword evidence="3 7" id="KW-0378">Hydrolase</keyword>
<dbReference type="InterPro" id="IPR036196">
    <property type="entry name" value="Ptyr_pPase_sf"/>
</dbReference>
<dbReference type="PATRIC" id="fig|692370.5.peg.2374"/>
<dbReference type="KEGG" id="ado:A6F68_02360"/>
<dbReference type="EMBL" id="CP016591">
    <property type="protein sequence ID" value="ANY20859.1"/>
    <property type="molecule type" value="Genomic_DNA"/>
</dbReference>
<feature type="active site" description="Proton donor" evidence="5">
    <location>
        <position position="127"/>
    </location>
</feature>
<evidence type="ECO:0000259" key="6">
    <source>
        <dbReference type="SMART" id="SM00226"/>
    </source>
</evidence>
<accession>A0A1B2AFC8</accession>
<feature type="domain" description="Phosphotyrosine protein phosphatase I" evidence="6">
    <location>
        <begin position="6"/>
        <end position="153"/>
    </location>
</feature>
<feature type="active site" evidence="5">
    <location>
        <position position="18"/>
    </location>
</feature>
<comment type="similarity">
    <text evidence="1">Belongs to the low molecular weight phosphotyrosine protein phosphatase family.</text>
</comment>
<evidence type="ECO:0000256" key="1">
    <source>
        <dbReference type="ARBA" id="ARBA00011063"/>
    </source>
</evidence>
<sequence>MSGASPAVLLVCLGNICRSPLAEAAFRAEARKAGLDLEIDSAGTADWHVGKPPDPRSVAVAAAAGIDISGLKARQVTEDDFRRFTHIFAMDNQNLADLVAIAPPDAAARVGLLLDMVAFREGASVVDPYYGDAEMFEYTWSAVSEAARAFMELHAHG</sequence>
<dbReference type="EC" id="3.1.3.48" evidence="2"/>
<protein>
    <recommendedName>
        <fullName evidence="2">protein-tyrosine-phosphatase</fullName>
        <ecNumber evidence="2">3.1.3.48</ecNumber>
    </recommendedName>
</protein>
<dbReference type="Pfam" id="PF01451">
    <property type="entry name" value="LMWPc"/>
    <property type="match status" value="1"/>
</dbReference>
<dbReference type="Proteomes" id="UP000092932">
    <property type="component" value="Chromosome"/>
</dbReference>
<feature type="active site" description="Nucleophile" evidence="5">
    <location>
        <position position="12"/>
    </location>
</feature>
<dbReference type="PANTHER" id="PTHR11717">
    <property type="entry name" value="LOW MOLECULAR WEIGHT PROTEIN TYROSINE PHOSPHATASE"/>
    <property type="match status" value="1"/>
</dbReference>
<dbReference type="OrthoDB" id="9784339at2"/>
<dbReference type="AlphaFoldDB" id="A0A1B2AFC8"/>
<name>A0A1B2AFC8_9SPHN</name>
<evidence type="ECO:0000256" key="4">
    <source>
        <dbReference type="ARBA" id="ARBA00022912"/>
    </source>
</evidence>
<dbReference type="SUPFAM" id="SSF52788">
    <property type="entry name" value="Phosphotyrosine protein phosphatases I"/>
    <property type="match status" value="1"/>
</dbReference>
<reference evidence="7 8" key="1">
    <citation type="submission" date="2016-07" db="EMBL/GenBank/DDBJ databases">
        <title>Complete genome sequence of Altererythrobacter dongtanensis KCTC 22672, a type strain with esterase isolated from tidal flat.</title>
        <authorList>
            <person name="Cheng H."/>
            <person name="Wu Y.-H."/>
            <person name="Zhou P."/>
            <person name="Huo Y.-Y."/>
            <person name="Wang C.-S."/>
            <person name="Xu X.-W."/>
        </authorList>
    </citation>
    <scope>NUCLEOTIDE SEQUENCE [LARGE SCALE GENOMIC DNA]</scope>
    <source>
        <strain evidence="7 8">KCTC 22672</strain>
    </source>
</reference>